<dbReference type="Proteomes" id="UP001281305">
    <property type="component" value="Chromosome"/>
</dbReference>
<reference evidence="1 2" key="1">
    <citation type="submission" date="2024-02" db="EMBL/GenBank/DDBJ databases">
        <title>Roseovarius strain W115 nov., isolated from a marine algae.</title>
        <authorList>
            <person name="Lee M.W."/>
            <person name="Lee J.K."/>
            <person name="Kim J.M."/>
            <person name="Choi D.G."/>
            <person name="Baek J.H."/>
            <person name="Bayburt H."/>
            <person name="Jung J.J."/>
            <person name="Han D.M."/>
            <person name="Jeon C.O."/>
        </authorList>
    </citation>
    <scope>NUCLEOTIDE SEQUENCE [LARGE SCALE GENOMIC DNA]</scope>
    <source>
        <strain evidence="1 2">W115</strain>
    </source>
</reference>
<name>A0ABZ2TFZ4_9RHOB</name>
<accession>A0ABZ2TFZ4</accession>
<dbReference type="RefSeq" id="WP_339106770.1">
    <property type="nucleotide sequence ID" value="NZ_CP146606.1"/>
</dbReference>
<protein>
    <submittedName>
        <fullName evidence="1">Uncharacterized protein</fullName>
    </submittedName>
</protein>
<organism evidence="1 2">
    <name type="scientific">Roseovarius rhodophyticola</name>
    <dbReference type="NCBI Taxonomy" id="3080827"/>
    <lineage>
        <taxon>Bacteria</taxon>
        <taxon>Pseudomonadati</taxon>
        <taxon>Pseudomonadota</taxon>
        <taxon>Alphaproteobacteria</taxon>
        <taxon>Rhodobacterales</taxon>
        <taxon>Roseobacteraceae</taxon>
        <taxon>Roseovarius</taxon>
    </lineage>
</organism>
<keyword evidence="2" id="KW-1185">Reference proteome</keyword>
<proteinExistence type="predicted"/>
<evidence type="ECO:0000313" key="1">
    <source>
        <dbReference type="EMBL" id="WYK18621.1"/>
    </source>
</evidence>
<gene>
    <name evidence="1" type="ORF">RZS32_001675</name>
</gene>
<sequence>MYQDLGGKSYLSVSNAGACTGLESEAPQGLSPDLVMYATLVSQGPNGQYVFIVEQSVPDGLEVKGRFIGGDGYFALEFSGASVSLKGAARFKPGPRTSAASPHCVLLGENAPGATVHFSAEYVPWQDEMLPRGFEGESVCATY</sequence>
<evidence type="ECO:0000313" key="2">
    <source>
        <dbReference type="Proteomes" id="UP001281305"/>
    </source>
</evidence>
<dbReference type="EMBL" id="CP146606">
    <property type="protein sequence ID" value="WYK18621.1"/>
    <property type="molecule type" value="Genomic_DNA"/>
</dbReference>